<dbReference type="SUPFAM" id="SSF110997">
    <property type="entry name" value="Sporulation related repeat"/>
    <property type="match status" value="1"/>
</dbReference>
<protein>
    <submittedName>
        <fullName evidence="2">SPOR domain-containing protein</fullName>
    </submittedName>
</protein>
<dbReference type="EMBL" id="JASXSV010000008">
    <property type="protein sequence ID" value="MDP0588892.1"/>
    <property type="molecule type" value="Genomic_DNA"/>
</dbReference>
<evidence type="ECO:0000313" key="2">
    <source>
        <dbReference type="EMBL" id="MDP0588892.1"/>
    </source>
</evidence>
<dbReference type="InterPro" id="IPR007730">
    <property type="entry name" value="SPOR-like_dom"/>
</dbReference>
<sequence length="166" mass="18366">MGRELKQRLLGAVVLVLCLVMLAPALFRGGKNHPVIVDNLAAPEKSPDVPEFVRVLDSIPEVMNVDANATLVEDEKGQAGLDDAGHLKAWSLQLASFFDETNADKLQDTLREKGYRAYIGKVAHKSGRDLYCVYIGPEVHVKGLKELKRVLGKEMKLFGVIVRFEP</sequence>
<accession>A0AA90NTE4</accession>
<dbReference type="GO" id="GO:0030428">
    <property type="term" value="C:cell septum"/>
    <property type="evidence" value="ECO:0007669"/>
    <property type="project" value="TreeGrafter"/>
</dbReference>
<name>A0AA90NTE4_9GAMM</name>
<feature type="domain" description="SPOR" evidence="1">
    <location>
        <begin position="84"/>
        <end position="164"/>
    </location>
</feature>
<dbReference type="GO" id="GO:0032506">
    <property type="term" value="P:cytokinetic process"/>
    <property type="evidence" value="ECO:0007669"/>
    <property type="project" value="TreeGrafter"/>
</dbReference>
<reference evidence="2 3" key="1">
    <citation type="journal article" date="2023" name="bioRxiv">
        <title>An intranuclear bacterial parasite of deep-sea mussels expresses apoptosis inhibitors acquired from its host.</title>
        <authorList>
            <person name="Gonzalez Porras M.A."/>
            <person name="Assie A."/>
            <person name="Tietjen M."/>
            <person name="Violette M."/>
            <person name="Kleiner M."/>
            <person name="Gruber-Vodicka H."/>
            <person name="Dubilier N."/>
            <person name="Leisch N."/>
        </authorList>
    </citation>
    <scope>NUCLEOTIDE SEQUENCE [LARGE SCALE GENOMIC DNA]</scope>
    <source>
        <strain evidence="2">IAP13</strain>
    </source>
</reference>
<dbReference type="GO" id="GO:0032153">
    <property type="term" value="C:cell division site"/>
    <property type="evidence" value="ECO:0007669"/>
    <property type="project" value="TreeGrafter"/>
</dbReference>
<dbReference type="Proteomes" id="UP001178148">
    <property type="component" value="Unassembled WGS sequence"/>
</dbReference>
<organism evidence="2 3">
    <name type="scientific">Candidatus Endonucleibacter bathymodioli</name>
    <dbReference type="NCBI Taxonomy" id="539814"/>
    <lineage>
        <taxon>Bacteria</taxon>
        <taxon>Pseudomonadati</taxon>
        <taxon>Pseudomonadota</taxon>
        <taxon>Gammaproteobacteria</taxon>
        <taxon>Oceanospirillales</taxon>
        <taxon>Endozoicomonadaceae</taxon>
        <taxon>Candidatus Endonucleibacter</taxon>
    </lineage>
</organism>
<evidence type="ECO:0000259" key="1">
    <source>
        <dbReference type="PROSITE" id="PS51724"/>
    </source>
</evidence>
<dbReference type="InterPro" id="IPR052521">
    <property type="entry name" value="Cell_div_SPOR-domain"/>
</dbReference>
<dbReference type="Gene3D" id="3.30.70.1070">
    <property type="entry name" value="Sporulation related repeat"/>
    <property type="match status" value="1"/>
</dbReference>
<keyword evidence="3" id="KW-1185">Reference proteome</keyword>
<dbReference type="PROSITE" id="PS51724">
    <property type="entry name" value="SPOR"/>
    <property type="match status" value="1"/>
</dbReference>
<dbReference type="AlphaFoldDB" id="A0AA90NTE4"/>
<comment type="caution">
    <text evidence="2">The sequence shown here is derived from an EMBL/GenBank/DDBJ whole genome shotgun (WGS) entry which is preliminary data.</text>
</comment>
<dbReference type="PANTHER" id="PTHR38687:SF1">
    <property type="entry name" value="CELL DIVISION PROTEIN DEDD"/>
    <property type="match status" value="1"/>
</dbReference>
<dbReference type="InterPro" id="IPR036680">
    <property type="entry name" value="SPOR-like_sf"/>
</dbReference>
<evidence type="ECO:0000313" key="3">
    <source>
        <dbReference type="Proteomes" id="UP001178148"/>
    </source>
</evidence>
<dbReference type="Pfam" id="PF05036">
    <property type="entry name" value="SPOR"/>
    <property type="match status" value="1"/>
</dbReference>
<dbReference type="GO" id="GO:0042834">
    <property type="term" value="F:peptidoglycan binding"/>
    <property type="evidence" value="ECO:0007669"/>
    <property type="project" value="InterPro"/>
</dbReference>
<dbReference type="PANTHER" id="PTHR38687">
    <property type="entry name" value="CELL DIVISION PROTEIN DEDD-RELATED"/>
    <property type="match status" value="1"/>
</dbReference>
<gene>
    <name evidence="2" type="ORF">QS748_06760</name>
</gene>
<proteinExistence type="predicted"/>